<proteinExistence type="predicted"/>
<dbReference type="RefSeq" id="XP_005642903.1">
    <property type="nucleotide sequence ID" value="XM_005642846.1"/>
</dbReference>
<evidence type="ECO:0000256" key="1">
    <source>
        <dbReference type="SAM" id="Coils"/>
    </source>
</evidence>
<reference evidence="3 4" key="1">
    <citation type="journal article" date="2012" name="Genome Biol.">
        <title>The genome of the polar eukaryotic microalga coccomyxa subellipsoidea reveals traits of cold adaptation.</title>
        <authorList>
            <person name="Blanc G."/>
            <person name="Agarkova I."/>
            <person name="Grimwood J."/>
            <person name="Kuo A."/>
            <person name="Brueggeman A."/>
            <person name="Dunigan D."/>
            <person name="Gurnon J."/>
            <person name="Ladunga I."/>
            <person name="Lindquist E."/>
            <person name="Lucas S."/>
            <person name="Pangilinan J."/>
            <person name="Proschold T."/>
            <person name="Salamov A."/>
            <person name="Schmutz J."/>
            <person name="Weeks D."/>
            <person name="Yamada T."/>
            <person name="Claverie J.M."/>
            <person name="Grigoriev I."/>
            <person name="Van Etten J."/>
            <person name="Lomsadze A."/>
            <person name="Borodovsky M."/>
        </authorList>
    </citation>
    <scope>NUCLEOTIDE SEQUENCE [LARGE SCALE GENOMIC DNA]</scope>
    <source>
        <strain evidence="3 4">C-169</strain>
    </source>
</reference>
<dbReference type="AlphaFoldDB" id="I0YIZ0"/>
<name>I0YIZ0_COCSC</name>
<sequence length="132" mass="14330">MALCFIASRGLLPAPINAPARHAQTLSGCLPRIVVDEVQELQQRLDVLSIELGKGATSNGPHPRSEGPSIPLKDPSKAPSQVLTADAERLPMDQLRAALKEALQENDQLRRELLTEQQRRQVAITALTSQPA</sequence>
<evidence type="ECO:0000313" key="3">
    <source>
        <dbReference type="EMBL" id="EIE18359.1"/>
    </source>
</evidence>
<dbReference type="KEGG" id="csl:COCSUDRAFT_54954"/>
<keyword evidence="1" id="KW-0175">Coiled coil</keyword>
<feature type="coiled-coil region" evidence="1">
    <location>
        <begin position="92"/>
        <end position="119"/>
    </location>
</feature>
<feature type="region of interest" description="Disordered" evidence="2">
    <location>
        <begin position="52"/>
        <end position="82"/>
    </location>
</feature>
<gene>
    <name evidence="3" type="ORF">COCSUDRAFT_54954</name>
</gene>
<evidence type="ECO:0000256" key="2">
    <source>
        <dbReference type="SAM" id="MobiDB-lite"/>
    </source>
</evidence>
<keyword evidence="4" id="KW-1185">Reference proteome</keyword>
<dbReference type="Proteomes" id="UP000007264">
    <property type="component" value="Unassembled WGS sequence"/>
</dbReference>
<protein>
    <submittedName>
        <fullName evidence="3">Uncharacterized protein</fullName>
    </submittedName>
</protein>
<dbReference type="GeneID" id="17036270"/>
<dbReference type="EMBL" id="AGSI01000024">
    <property type="protein sequence ID" value="EIE18359.1"/>
    <property type="molecule type" value="Genomic_DNA"/>
</dbReference>
<evidence type="ECO:0000313" key="4">
    <source>
        <dbReference type="Proteomes" id="UP000007264"/>
    </source>
</evidence>
<accession>I0YIZ0</accession>
<organism evidence="3 4">
    <name type="scientific">Coccomyxa subellipsoidea (strain C-169)</name>
    <name type="common">Green microalga</name>
    <dbReference type="NCBI Taxonomy" id="574566"/>
    <lineage>
        <taxon>Eukaryota</taxon>
        <taxon>Viridiplantae</taxon>
        <taxon>Chlorophyta</taxon>
        <taxon>core chlorophytes</taxon>
        <taxon>Trebouxiophyceae</taxon>
        <taxon>Trebouxiophyceae incertae sedis</taxon>
        <taxon>Coccomyxaceae</taxon>
        <taxon>Coccomyxa</taxon>
        <taxon>Coccomyxa subellipsoidea</taxon>
    </lineage>
</organism>
<comment type="caution">
    <text evidence="3">The sequence shown here is derived from an EMBL/GenBank/DDBJ whole genome shotgun (WGS) entry which is preliminary data.</text>
</comment>